<feature type="non-terminal residue" evidence="2">
    <location>
        <position position="39"/>
    </location>
</feature>
<organism evidence="2 3">
    <name type="scientific">Araneus ventricosus</name>
    <name type="common">Orbweaver spider</name>
    <name type="synonym">Epeira ventricosa</name>
    <dbReference type="NCBI Taxonomy" id="182803"/>
    <lineage>
        <taxon>Eukaryota</taxon>
        <taxon>Metazoa</taxon>
        <taxon>Ecdysozoa</taxon>
        <taxon>Arthropoda</taxon>
        <taxon>Chelicerata</taxon>
        <taxon>Arachnida</taxon>
        <taxon>Araneae</taxon>
        <taxon>Araneomorphae</taxon>
        <taxon>Entelegynae</taxon>
        <taxon>Araneoidea</taxon>
        <taxon>Araneidae</taxon>
        <taxon>Araneus</taxon>
    </lineage>
</organism>
<evidence type="ECO:0000256" key="1">
    <source>
        <dbReference type="SAM" id="MobiDB-lite"/>
    </source>
</evidence>
<dbReference type="Proteomes" id="UP000499080">
    <property type="component" value="Unassembled WGS sequence"/>
</dbReference>
<accession>A0A4Y2S0M5</accession>
<evidence type="ECO:0000313" key="2">
    <source>
        <dbReference type="EMBL" id="GBN81662.1"/>
    </source>
</evidence>
<dbReference type="EMBL" id="BGPR01149036">
    <property type="protein sequence ID" value="GBN81662.1"/>
    <property type="molecule type" value="Genomic_DNA"/>
</dbReference>
<gene>
    <name evidence="2" type="ORF">AVEN_2873_1</name>
</gene>
<reference evidence="2 3" key="1">
    <citation type="journal article" date="2019" name="Sci. Rep.">
        <title>Orb-weaving spider Araneus ventricosus genome elucidates the spidroin gene catalogue.</title>
        <authorList>
            <person name="Kono N."/>
            <person name="Nakamura H."/>
            <person name="Ohtoshi R."/>
            <person name="Moran D.A.P."/>
            <person name="Shinohara A."/>
            <person name="Yoshida Y."/>
            <person name="Fujiwara M."/>
            <person name="Mori M."/>
            <person name="Tomita M."/>
            <person name="Arakawa K."/>
        </authorList>
    </citation>
    <scope>NUCLEOTIDE SEQUENCE [LARGE SCALE GENOMIC DNA]</scope>
</reference>
<protein>
    <submittedName>
        <fullName evidence="2">Uncharacterized protein</fullName>
    </submittedName>
</protein>
<evidence type="ECO:0000313" key="3">
    <source>
        <dbReference type="Proteomes" id="UP000499080"/>
    </source>
</evidence>
<feature type="region of interest" description="Disordered" evidence="1">
    <location>
        <begin position="1"/>
        <end position="39"/>
    </location>
</feature>
<keyword evidence="3" id="KW-1185">Reference proteome</keyword>
<feature type="compositionally biased region" description="Polar residues" evidence="1">
    <location>
        <begin position="1"/>
        <end position="13"/>
    </location>
</feature>
<name>A0A4Y2S0M5_ARAVE</name>
<sequence length="39" mass="4164">MRRSSTFSPSADVTSHDLALPSDRTDPAFAKNRLGSIAS</sequence>
<dbReference type="AlphaFoldDB" id="A0A4Y2S0M5"/>
<proteinExistence type="predicted"/>
<comment type="caution">
    <text evidence="2">The sequence shown here is derived from an EMBL/GenBank/DDBJ whole genome shotgun (WGS) entry which is preliminary data.</text>
</comment>